<dbReference type="VEuPathDB" id="TriTrypDB:LPAL13_060019300"/>
<dbReference type="EMBL" id="CP009375">
    <property type="protein sequence ID" value="AIN95686.1"/>
    <property type="molecule type" value="Genomic_DNA"/>
</dbReference>
<evidence type="ECO:0000259" key="8">
    <source>
        <dbReference type="Pfam" id="PF12724"/>
    </source>
</evidence>
<dbReference type="EC" id="1.3.3.4" evidence="9"/>
<keyword evidence="2" id="KW-0288">FMN</keyword>
<feature type="domain" description="Flavodoxin" evidence="8">
    <location>
        <begin position="9"/>
        <end position="158"/>
    </location>
</feature>
<reference evidence="9 11" key="1">
    <citation type="journal article" date="2015" name="Sci. Rep.">
        <title>The genome of Leishmania panamensis: insights into genomics of the L. (Viannia) subgenus.</title>
        <authorList>
            <person name="Llanes A."/>
            <person name="Restrepo C.M."/>
            <person name="Vecchio G.D."/>
            <person name="Anguizola F.J."/>
            <person name="Lleonart R."/>
        </authorList>
    </citation>
    <scope>NUCLEOTIDE SEQUENCE [LARGE SCALE GENOMIC DNA]</scope>
    <source>
        <strain evidence="9 11">MHOM/PA/94/PSC-1</strain>
    </source>
</reference>
<dbReference type="KEGG" id="lpan:LPMP_061270"/>
<keyword evidence="5 7" id="KW-0472">Membrane</keyword>
<feature type="transmembrane region" description="Helical" evidence="7">
    <location>
        <begin position="208"/>
        <end position="228"/>
    </location>
</feature>
<evidence type="ECO:0000256" key="1">
    <source>
        <dbReference type="ARBA" id="ARBA00022630"/>
    </source>
</evidence>
<keyword evidence="7" id="KW-0812">Transmembrane</keyword>
<keyword evidence="1" id="KW-0285">Flavoprotein</keyword>
<dbReference type="HAMAP" id="MF_00853">
    <property type="entry name" value="HemG"/>
    <property type="match status" value="1"/>
</dbReference>
<evidence type="ECO:0000256" key="6">
    <source>
        <dbReference type="ARBA" id="ARBA00023244"/>
    </source>
</evidence>
<dbReference type="Proteomes" id="UP000063063">
    <property type="component" value="Chromosome 6"/>
</dbReference>
<evidence type="ECO:0000313" key="9">
    <source>
        <dbReference type="EMBL" id="AIN95686.1"/>
    </source>
</evidence>
<dbReference type="InterPro" id="IPR026816">
    <property type="entry name" value="Flavodoxin_dom"/>
</dbReference>
<keyword evidence="11" id="KW-1185">Reference proteome</keyword>
<evidence type="ECO:0000313" key="10">
    <source>
        <dbReference type="EMBL" id="AKK31184.1"/>
    </source>
</evidence>
<dbReference type="EMBL" id="KM411735">
    <property type="protein sequence ID" value="AKK31184.1"/>
    <property type="molecule type" value="Genomic_DNA"/>
</dbReference>
<keyword evidence="7" id="KW-1133">Transmembrane helix</keyword>
<dbReference type="PANTHER" id="PTHR38030:SF2">
    <property type="entry name" value="PROTOPORPHYRINOGEN IX DEHYDROGENASE [QUINONE]"/>
    <property type="match status" value="1"/>
</dbReference>
<dbReference type="InterPro" id="IPR029039">
    <property type="entry name" value="Flavoprotein-like_sf"/>
</dbReference>
<evidence type="ECO:0000256" key="7">
    <source>
        <dbReference type="SAM" id="Phobius"/>
    </source>
</evidence>
<dbReference type="NCBIfam" id="NF008316">
    <property type="entry name" value="PRK11104.1"/>
    <property type="match status" value="1"/>
</dbReference>
<keyword evidence="4 9" id="KW-0560">Oxidoreductase</keyword>
<dbReference type="InterPro" id="IPR044264">
    <property type="entry name" value="HemG"/>
</dbReference>
<evidence type="ECO:0000256" key="4">
    <source>
        <dbReference type="ARBA" id="ARBA00023002"/>
    </source>
</evidence>
<dbReference type="GO" id="GO:0006782">
    <property type="term" value="P:protoporphyrinogen IX biosynthetic process"/>
    <property type="evidence" value="ECO:0007669"/>
    <property type="project" value="InterPro"/>
</dbReference>
<dbReference type="GO" id="GO:0010181">
    <property type="term" value="F:FMN binding"/>
    <property type="evidence" value="ECO:0007669"/>
    <property type="project" value="InterPro"/>
</dbReference>
<dbReference type="PANTHER" id="PTHR38030">
    <property type="entry name" value="PROTOPORPHYRINOGEN IX DEHYDROGENASE [MENAQUINONE]"/>
    <property type="match status" value="1"/>
</dbReference>
<organism evidence="9 11">
    <name type="scientific">Leishmania panamensis</name>
    <dbReference type="NCBI Taxonomy" id="5679"/>
    <lineage>
        <taxon>Eukaryota</taxon>
        <taxon>Discoba</taxon>
        <taxon>Euglenozoa</taxon>
        <taxon>Kinetoplastea</taxon>
        <taxon>Metakinetoplastina</taxon>
        <taxon>Trypanosomatida</taxon>
        <taxon>Trypanosomatidae</taxon>
        <taxon>Leishmaniinae</taxon>
        <taxon>Leishmania</taxon>
        <taxon>Leishmania guyanensis species complex</taxon>
    </lineage>
</organism>
<proteinExistence type="inferred from homology"/>
<dbReference type="SUPFAM" id="SSF52218">
    <property type="entry name" value="Flavoproteins"/>
    <property type="match status" value="1"/>
</dbReference>
<keyword evidence="3" id="KW-0547">Nucleotide-binding</keyword>
<dbReference type="OrthoDB" id="260902at2759"/>
<accession>A0A088S2L4</accession>
<dbReference type="VEuPathDB" id="TriTrypDB:LPMP_061270"/>
<dbReference type="AlphaFoldDB" id="A0A088S2L4"/>
<keyword evidence="6" id="KW-0627">Porphyrin biosynthesis</keyword>
<gene>
    <name evidence="9" type="ORF">LPMP_061270</name>
</gene>
<evidence type="ECO:0000256" key="2">
    <source>
        <dbReference type="ARBA" id="ARBA00022643"/>
    </source>
</evidence>
<dbReference type="Gene3D" id="3.40.50.360">
    <property type="match status" value="1"/>
</dbReference>
<protein>
    <submittedName>
        <fullName evidence="9">Protoporphyrinogen oxidase-like protein</fullName>
        <ecNumber evidence="9">1.3.3.4</ecNumber>
    </submittedName>
</protein>
<dbReference type="RefSeq" id="XP_010704008.1">
    <property type="nucleotide sequence ID" value="XM_010705706.1"/>
</dbReference>
<dbReference type="eggNOG" id="ENOG502S4T4">
    <property type="taxonomic scope" value="Eukaryota"/>
</dbReference>
<evidence type="ECO:0000313" key="11">
    <source>
        <dbReference type="Proteomes" id="UP000063063"/>
    </source>
</evidence>
<dbReference type="InterPro" id="IPR052200">
    <property type="entry name" value="Protoporphyrinogen_IX_DH"/>
</dbReference>
<dbReference type="GeneID" id="22572333"/>
<sequence length="231" mass="25619">MTSQGPKYLMLYSTTDGHTKTIMDTIAKQLTSETLARCDVVDIKDGNSYVLSDYEKVLLGASIRYGRISAAFMKYLKQHHGELSAMPSAFFCVNLTARKSDKNTAVTNVYTRKFLDQSPWSPQLTGVFAGALWYPHYNFFDRILIQFIMLVTGGETDSTKEIVYTDWAAVRCFASDFAALPLTVSPQQKLVVVKKLTGSLSSGNRTRWVLAIVGMSMAVLVGSSIAAVKRR</sequence>
<dbReference type="GO" id="GO:0070819">
    <property type="term" value="F:menaquinone-dependent protoporphyrinogen oxidase activity"/>
    <property type="evidence" value="ECO:0007669"/>
    <property type="project" value="InterPro"/>
</dbReference>
<evidence type="ECO:0000256" key="3">
    <source>
        <dbReference type="ARBA" id="ARBA00022741"/>
    </source>
</evidence>
<name>A0A088S2L4_LEIPA</name>
<dbReference type="GO" id="GO:0004729">
    <property type="term" value="F:oxygen-dependent protoporphyrinogen oxidase activity"/>
    <property type="evidence" value="ECO:0007669"/>
    <property type="project" value="UniProtKB-EC"/>
</dbReference>
<evidence type="ECO:0000256" key="5">
    <source>
        <dbReference type="ARBA" id="ARBA00023136"/>
    </source>
</evidence>
<dbReference type="Pfam" id="PF12724">
    <property type="entry name" value="Flavodoxin_5"/>
    <property type="match status" value="1"/>
</dbReference>
<reference evidence="10" key="2">
    <citation type="journal article" date="2016" name="PLoS Negl. Trop. Dis.">
        <title>The Dynamics of Lateral Gene Transfer in Genus Leishmania - A Route for Adaptation and Species Diversification.</title>
        <authorList>
            <person name="Vikeved E."/>
            <person name="Backlund A."/>
            <person name="Alsmark C."/>
        </authorList>
    </citation>
    <scope>NUCLEOTIDE SEQUENCE</scope>
    <source>
        <strain evidence="10">MHOM/PA/71/LS94</strain>
    </source>
</reference>